<sequence length="104" mass="11780">MHFVCMMKQRRELLSSLYMAPELQIRSSTSNPFGDVGFEALPVNQTIPLGQPRVSNNPFGDTGFRCSVEFLGSICVYWPMQLTGLRRLPDMSKLCRLFHVHSTG</sequence>
<dbReference type="EMBL" id="JBBPBM010000057">
    <property type="protein sequence ID" value="KAK8516746.1"/>
    <property type="molecule type" value="Genomic_DNA"/>
</dbReference>
<proteinExistence type="predicted"/>
<dbReference type="Proteomes" id="UP001472677">
    <property type="component" value="Unassembled WGS sequence"/>
</dbReference>
<protein>
    <submittedName>
        <fullName evidence="1">Uncharacterized protein</fullName>
    </submittedName>
</protein>
<reference evidence="1 2" key="1">
    <citation type="journal article" date="2024" name="G3 (Bethesda)">
        <title>Genome assembly of Hibiscus sabdariffa L. provides insights into metabolisms of medicinal natural products.</title>
        <authorList>
            <person name="Kim T."/>
        </authorList>
    </citation>
    <scope>NUCLEOTIDE SEQUENCE [LARGE SCALE GENOMIC DNA]</scope>
    <source>
        <strain evidence="1">TK-2024</strain>
        <tissue evidence="1">Old leaves</tissue>
    </source>
</reference>
<keyword evidence="2" id="KW-1185">Reference proteome</keyword>
<name>A0ABR2CDE5_9ROSI</name>
<evidence type="ECO:0000313" key="1">
    <source>
        <dbReference type="EMBL" id="KAK8516746.1"/>
    </source>
</evidence>
<accession>A0ABR2CDE5</accession>
<gene>
    <name evidence="1" type="ORF">V6N12_049464</name>
</gene>
<organism evidence="1 2">
    <name type="scientific">Hibiscus sabdariffa</name>
    <name type="common">roselle</name>
    <dbReference type="NCBI Taxonomy" id="183260"/>
    <lineage>
        <taxon>Eukaryota</taxon>
        <taxon>Viridiplantae</taxon>
        <taxon>Streptophyta</taxon>
        <taxon>Embryophyta</taxon>
        <taxon>Tracheophyta</taxon>
        <taxon>Spermatophyta</taxon>
        <taxon>Magnoliopsida</taxon>
        <taxon>eudicotyledons</taxon>
        <taxon>Gunneridae</taxon>
        <taxon>Pentapetalae</taxon>
        <taxon>rosids</taxon>
        <taxon>malvids</taxon>
        <taxon>Malvales</taxon>
        <taxon>Malvaceae</taxon>
        <taxon>Malvoideae</taxon>
        <taxon>Hibiscus</taxon>
    </lineage>
</organism>
<comment type="caution">
    <text evidence="1">The sequence shown here is derived from an EMBL/GenBank/DDBJ whole genome shotgun (WGS) entry which is preliminary data.</text>
</comment>
<evidence type="ECO:0000313" key="2">
    <source>
        <dbReference type="Proteomes" id="UP001472677"/>
    </source>
</evidence>